<keyword evidence="3" id="KW-1185">Reference proteome</keyword>
<dbReference type="Proteomes" id="UP000078492">
    <property type="component" value="Unassembled WGS sequence"/>
</dbReference>
<feature type="compositionally biased region" description="Basic and acidic residues" evidence="1">
    <location>
        <begin position="249"/>
        <end position="259"/>
    </location>
</feature>
<feature type="compositionally biased region" description="Basic residues" evidence="1">
    <location>
        <begin position="269"/>
        <end position="279"/>
    </location>
</feature>
<evidence type="ECO:0000313" key="3">
    <source>
        <dbReference type="Proteomes" id="UP000078492"/>
    </source>
</evidence>
<gene>
    <name evidence="2" type="ORF">ALC57_13490</name>
</gene>
<evidence type="ECO:0000256" key="1">
    <source>
        <dbReference type="SAM" id="MobiDB-lite"/>
    </source>
</evidence>
<protein>
    <submittedName>
        <fullName evidence="2">Uncharacterized protein</fullName>
    </submittedName>
</protein>
<feature type="region of interest" description="Disordered" evidence="1">
    <location>
        <begin position="190"/>
        <end position="332"/>
    </location>
</feature>
<proteinExistence type="predicted"/>
<accession>A0A195DN72</accession>
<feature type="compositionally biased region" description="Low complexity" evidence="1">
    <location>
        <begin position="310"/>
        <end position="322"/>
    </location>
</feature>
<feature type="region of interest" description="Disordered" evidence="1">
    <location>
        <begin position="112"/>
        <end position="150"/>
    </location>
</feature>
<feature type="compositionally biased region" description="Basic and acidic residues" evidence="1">
    <location>
        <begin position="123"/>
        <end position="132"/>
    </location>
</feature>
<dbReference type="AlphaFoldDB" id="A0A195DN72"/>
<feature type="compositionally biased region" description="Pro residues" evidence="1">
    <location>
        <begin position="216"/>
        <end position="227"/>
    </location>
</feature>
<organism evidence="2 3">
    <name type="scientific">Trachymyrmex cornetzi</name>
    <dbReference type="NCBI Taxonomy" id="471704"/>
    <lineage>
        <taxon>Eukaryota</taxon>
        <taxon>Metazoa</taxon>
        <taxon>Ecdysozoa</taxon>
        <taxon>Arthropoda</taxon>
        <taxon>Hexapoda</taxon>
        <taxon>Insecta</taxon>
        <taxon>Pterygota</taxon>
        <taxon>Neoptera</taxon>
        <taxon>Endopterygota</taxon>
        <taxon>Hymenoptera</taxon>
        <taxon>Apocrita</taxon>
        <taxon>Aculeata</taxon>
        <taxon>Formicoidea</taxon>
        <taxon>Formicidae</taxon>
        <taxon>Myrmicinae</taxon>
        <taxon>Trachymyrmex</taxon>
    </lineage>
</organism>
<sequence>MAKKRYARVGAASFPAGDLELVNLNHETVEDEETRNCFLRNFDKTFCNAVQNGEGAHTLLAPAAQDEISFPPAPILCPVIVHVKQPETCICPVGSQRRFPIVLSSALRPPHHGAILSGATRHNHPDGEDHQPSRGKIPPRSTPQSSEIDLSRVTTARSAMFLACIVYTALTETSNEKELAATRRSHFEVLPRESTTDPKVVGGIHPLPTSKHPPRRPLPFPSGFPPPNEKKRTATRLYEEVEEGGESARGQRREMRLKENVGGGELRRRSSKPSSHRLPRSGPEWRKGVGKAGGGRMAELDEGGFSDVDSPSTTNPPASSPTLDRARGMKDE</sequence>
<dbReference type="EMBL" id="KQ980713">
    <property type="protein sequence ID" value="KYN14323.1"/>
    <property type="molecule type" value="Genomic_DNA"/>
</dbReference>
<name>A0A195DN72_9HYME</name>
<reference evidence="2 3" key="1">
    <citation type="submission" date="2015-09" db="EMBL/GenBank/DDBJ databases">
        <title>Trachymyrmex cornetzi WGS genome.</title>
        <authorList>
            <person name="Nygaard S."/>
            <person name="Hu H."/>
            <person name="Boomsma J."/>
            <person name="Zhang G."/>
        </authorList>
    </citation>
    <scope>NUCLEOTIDE SEQUENCE [LARGE SCALE GENOMIC DNA]</scope>
    <source>
        <strain evidence="2">Tcor2-1</strain>
        <tissue evidence="2">Whole body</tissue>
    </source>
</reference>
<evidence type="ECO:0000313" key="2">
    <source>
        <dbReference type="EMBL" id="KYN14323.1"/>
    </source>
</evidence>